<accession>A0A7W2AS82</accession>
<reference evidence="1 2" key="1">
    <citation type="submission" date="2020-07" db="EMBL/GenBank/DDBJ databases">
        <title>Thermoactinomyces phylogeny.</title>
        <authorList>
            <person name="Dunlap C."/>
        </authorList>
    </citation>
    <scope>NUCLEOTIDE SEQUENCE [LARGE SCALE GENOMIC DNA]</scope>
    <source>
        <strain evidence="1 2">AMNI-1</strain>
    </source>
</reference>
<dbReference type="RefSeq" id="WP_181741780.1">
    <property type="nucleotide sequence ID" value="NZ_JACEOL010000047.1"/>
</dbReference>
<keyword evidence="2" id="KW-1185">Reference proteome</keyword>
<dbReference type="Proteomes" id="UP000538292">
    <property type="component" value="Unassembled WGS sequence"/>
</dbReference>
<organism evidence="1 2">
    <name type="scientific">Thermoactinomyces mirandus</name>
    <dbReference type="NCBI Taxonomy" id="2756294"/>
    <lineage>
        <taxon>Bacteria</taxon>
        <taxon>Bacillati</taxon>
        <taxon>Bacillota</taxon>
        <taxon>Bacilli</taxon>
        <taxon>Bacillales</taxon>
        <taxon>Thermoactinomycetaceae</taxon>
        <taxon>Thermoactinomyces</taxon>
    </lineage>
</organism>
<protein>
    <submittedName>
        <fullName evidence="1">Uncharacterized protein</fullName>
    </submittedName>
</protein>
<sequence length="64" mass="7633">MIRLTEEEEKLLKDSCDKNKVQTEHMKELMEVEHNYSLQEKARRDGLKGLLKEKIENWTGDQQS</sequence>
<name>A0A7W2AS82_9BACL</name>
<dbReference type="EMBL" id="JACEOL010000047">
    <property type="protein sequence ID" value="MBA4603338.1"/>
    <property type="molecule type" value="Genomic_DNA"/>
</dbReference>
<evidence type="ECO:0000313" key="2">
    <source>
        <dbReference type="Proteomes" id="UP000538292"/>
    </source>
</evidence>
<comment type="caution">
    <text evidence="1">The sequence shown here is derived from an EMBL/GenBank/DDBJ whole genome shotgun (WGS) entry which is preliminary data.</text>
</comment>
<evidence type="ECO:0000313" key="1">
    <source>
        <dbReference type="EMBL" id="MBA4603338.1"/>
    </source>
</evidence>
<dbReference type="AlphaFoldDB" id="A0A7W2AS82"/>
<proteinExistence type="predicted"/>
<gene>
    <name evidence="1" type="ORF">H2C83_13610</name>
</gene>